<accession>B9SMQ6</accession>
<reference evidence="2" key="1">
    <citation type="journal article" date="2010" name="Nat. Biotechnol.">
        <title>Draft genome sequence of the oilseed species Ricinus communis.</title>
        <authorList>
            <person name="Chan A.P."/>
            <person name="Crabtree J."/>
            <person name="Zhao Q."/>
            <person name="Lorenzi H."/>
            <person name="Orvis J."/>
            <person name="Puiu D."/>
            <person name="Melake-Berhan A."/>
            <person name="Jones K.M."/>
            <person name="Redman J."/>
            <person name="Chen G."/>
            <person name="Cahoon E.B."/>
            <person name="Gedil M."/>
            <person name="Stanke M."/>
            <person name="Haas B.J."/>
            <person name="Wortman J.R."/>
            <person name="Fraser-Liggett C.M."/>
            <person name="Ravel J."/>
            <person name="Rabinowicz P.D."/>
        </authorList>
    </citation>
    <scope>NUCLEOTIDE SEQUENCE [LARGE SCALE GENOMIC DNA]</scope>
    <source>
        <strain evidence="2">cv. Hale</strain>
    </source>
</reference>
<evidence type="ECO:0000313" key="1">
    <source>
        <dbReference type="EMBL" id="EEF35119.1"/>
    </source>
</evidence>
<dbReference type="AlphaFoldDB" id="B9SMQ6"/>
<dbReference type="InParanoid" id="B9SMQ6"/>
<sequence>MKNEEEEERIIPSPNCYKRRVRLTGTGVSEEVAILETEVKGKQILLRLET</sequence>
<gene>
    <name evidence="1" type="ORF">RCOM_1627540</name>
</gene>
<name>B9SMQ6_RICCO</name>
<evidence type="ECO:0000313" key="2">
    <source>
        <dbReference type="Proteomes" id="UP000008311"/>
    </source>
</evidence>
<dbReference type="EMBL" id="EQ974037">
    <property type="protein sequence ID" value="EEF35119.1"/>
    <property type="molecule type" value="Genomic_DNA"/>
</dbReference>
<dbReference type="Proteomes" id="UP000008311">
    <property type="component" value="Unassembled WGS sequence"/>
</dbReference>
<keyword evidence="2" id="KW-1185">Reference proteome</keyword>
<organism evidence="1 2">
    <name type="scientific">Ricinus communis</name>
    <name type="common">Castor bean</name>
    <dbReference type="NCBI Taxonomy" id="3988"/>
    <lineage>
        <taxon>Eukaryota</taxon>
        <taxon>Viridiplantae</taxon>
        <taxon>Streptophyta</taxon>
        <taxon>Embryophyta</taxon>
        <taxon>Tracheophyta</taxon>
        <taxon>Spermatophyta</taxon>
        <taxon>Magnoliopsida</taxon>
        <taxon>eudicotyledons</taxon>
        <taxon>Gunneridae</taxon>
        <taxon>Pentapetalae</taxon>
        <taxon>rosids</taxon>
        <taxon>fabids</taxon>
        <taxon>Malpighiales</taxon>
        <taxon>Euphorbiaceae</taxon>
        <taxon>Acalyphoideae</taxon>
        <taxon>Acalypheae</taxon>
        <taxon>Ricinus</taxon>
    </lineage>
</organism>
<protein>
    <submittedName>
        <fullName evidence="1">Uncharacterized protein</fullName>
    </submittedName>
</protein>
<proteinExistence type="predicted"/>